<keyword evidence="2" id="KW-1185">Reference proteome</keyword>
<dbReference type="Pfam" id="PF07722">
    <property type="entry name" value="Peptidase_C26"/>
    <property type="match status" value="1"/>
</dbReference>
<dbReference type="EMBL" id="JAJSOJ010000024">
    <property type="protein sequence ID" value="MCE0743888.1"/>
    <property type="molecule type" value="Genomic_DNA"/>
</dbReference>
<dbReference type="InterPro" id="IPR044668">
    <property type="entry name" value="PuuD-like"/>
</dbReference>
<dbReference type="InterPro" id="IPR029062">
    <property type="entry name" value="Class_I_gatase-like"/>
</dbReference>
<dbReference type="PROSITE" id="PS51273">
    <property type="entry name" value="GATASE_TYPE_1"/>
    <property type="match status" value="1"/>
</dbReference>
<dbReference type="GO" id="GO:0016787">
    <property type="term" value="F:hydrolase activity"/>
    <property type="evidence" value="ECO:0007669"/>
    <property type="project" value="UniProtKB-KW"/>
</dbReference>
<name>A0ABS8VSH5_9PROT</name>
<proteinExistence type="predicted"/>
<keyword evidence="1" id="KW-0378">Hydrolase</keyword>
<dbReference type="PANTHER" id="PTHR43235">
    <property type="entry name" value="GLUTAMINE AMIDOTRANSFERASE PB2B2.05-RELATED"/>
    <property type="match status" value="1"/>
</dbReference>
<dbReference type="SUPFAM" id="SSF52317">
    <property type="entry name" value="Class I glutamine amidotransferase-like"/>
    <property type="match status" value="1"/>
</dbReference>
<reference evidence="1 2" key="1">
    <citation type="submission" date="2021-12" db="EMBL/GenBank/DDBJ databases">
        <title>Genome sequence of Acetobacter sicerae DmPark20a_162.</title>
        <authorList>
            <person name="Chaston J.M."/>
        </authorList>
    </citation>
    <scope>NUCLEOTIDE SEQUENCE [LARGE SCALE GENOMIC DNA]</scope>
    <source>
        <strain evidence="1 2">DmPark20a_162</strain>
    </source>
</reference>
<dbReference type="Proteomes" id="UP001521074">
    <property type="component" value="Unassembled WGS sequence"/>
</dbReference>
<evidence type="ECO:0000313" key="2">
    <source>
        <dbReference type="Proteomes" id="UP001521074"/>
    </source>
</evidence>
<sequence length="220" mass="24455">MKRNYVDQIAAAGAVPLVLPFSIDAVAMITNDLLDGVLFAGGEDISSALSGAKRSQDNYQYCVERDKFELSMARACIDRDIPVLGICRGCQILYVATGGRIIFDIEEEIGTDVRHRISIRQPSKHTVNIEPDSRLERVIGSPAIDIISYHHQGLRWDLCQARSWRVAARSPDGLIEAIEHQTSTYALGVLWHPEMTAEESCFRPDLIIADFVSVLGERDV</sequence>
<dbReference type="PANTHER" id="PTHR43235:SF1">
    <property type="entry name" value="GLUTAMINE AMIDOTRANSFERASE PB2B2.05-RELATED"/>
    <property type="match status" value="1"/>
</dbReference>
<dbReference type="InterPro" id="IPR011697">
    <property type="entry name" value="Peptidase_C26"/>
</dbReference>
<dbReference type="Gene3D" id="3.40.50.880">
    <property type="match status" value="1"/>
</dbReference>
<protein>
    <submittedName>
        <fullName evidence="1">Gamma-glutamyl-gamma-aminobutyrate hydrolase family protein</fullName>
    </submittedName>
</protein>
<gene>
    <name evidence="1" type="ORF">LWC05_08305</name>
</gene>
<organism evidence="1 2">
    <name type="scientific">Acetobacter sicerae</name>
    <dbReference type="NCBI Taxonomy" id="85325"/>
    <lineage>
        <taxon>Bacteria</taxon>
        <taxon>Pseudomonadati</taxon>
        <taxon>Pseudomonadota</taxon>
        <taxon>Alphaproteobacteria</taxon>
        <taxon>Acetobacterales</taxon>
        <taxon>Acetobacteraceae</taxon>
        <taxon>Acetobacter</taxon>
    </lineage>
</organism>
<evidence type="ECO:0000313" key="1">
    <source>
        <dbReference type="EMBL" id="MCE0743888.1"/>
    </source>
</evidence>
<comment type="caution">
    <text evidence="1">The sequence shown here is derived from an EMBL/GenBank/DDBJ whole genome shotgun (WGS) entry which is preliminary data.</text>
</comment>
<accession>A0ABS8VSH5</accession>